<dbReference type="Proteomes" id="UP001229244">
    <property type="component" value="Unassembled WGS sequence"/>
</dbReference>
<evidence type="ECO:0000313" key="2">
    <source>
        <dbReference type="EMBL" id="MDQ0315714.1"/>
    </source>
</evidence>
<comment type="caution">
    <text evidence="2">The sequence shown here is derived from an EMBL/GenBank/DDBJ whole genome shotgun (WGS) entry which is preliminary data.</text>
</comment>
<dbReference type="AlphaFoldDB" id="A0AAE3VNA6"/>
<dbReference type="SUPFAM" id="SSF53300">
    <property type="entry name" value="vWA-like"/>
    <property type="match status" value="1"/>
</dbReference>
<organism evidence="2 3">
    <name type="scientific">Amorphus orientalis</name>
    <dbReference type="NCBI Taxonomy" id="649198"/>
    <lineage>
        <taxon>Bacteria</taxon>
        <taxon>Pseudomonadati</taxon>
        <taxon>Pseudomonadota</taxon>
        <taxon>Alphaproteobacteria</taxon>
        <taxon>Hyphomicrobiales</taxon>
        <taxon>Amorphaceae</taxon>
        <taxon>Amorphus</taxon>
    </lineage>
</organism>
<dbReference type="InterPro" id="IPR011195">
    <property type="entry name" value="UCP010256"/>
</dbReference>
<gene>
    <name evidence="2" type="ORF">J2S73_002171</name>
</gene>
<dbReference type="CDD" id="cd00198">
    <property type="entry name" value="vWFA"/>
    <property type="match status" value="1"/>
</dbReference>
<dbReference type="RefSeq" id="WP_306885536.1">
    <property type="nucleotide sequence ID" value="NZ_JAUSUL010000002.1"/>
</dbReference>
<dbReference type="Pfam" id="PF05762">
    <property type="entry name" value="VWA_CoxE"/>
    <property type="match status" value="1"/>
</dbReference>
<feature type="region of interest" description="Disordered" evidence="1">
    <location>
        <begin position="110"/>
        <end position="149"/>
    </location>
</feature>
<dbReference type="InterPro" id="IPR036465">
    <property type="entry name" value="vWFA_dom_sf"/>
</dbReference>
<evidence type="ECO:0000256" key="1">
    <source>
        <dbReference type="SAM" id="MobiDB-lite"/>
    </source>
</evidence>
<name>A0AAE3VNA6_9HYPH</name>
<reference evidence="2" key="1">
    <citation type="submission" date="2023-07" db="EMBL/GenBank/DDBJ databases">
        <title>Genomic Encyclopedia of Type Strains, Phase IV (KMG-IV): sequencing the most valuable type-strain genomes for metagenomic binning, comparative biology and taxonomic classification.</title>
        <authorList>
            <person name="Goeker M."/>
        </authorList>
    </citation>
    <scope>NUCLEOTIDE SEQUENCE</scope>
    <source>
        <strain evidence="2">DSM 21202</strain>
    </source>
</reference>
<dbReference type="PANTHER" id="PTHR39338">
    <property type="entry name" value="BLL5662 PROTEIN-RELATED"/>
    <property type="match status" value="1"/>
</dbReference>
<dbReference type="PIRSF" id="PIRSF010256">
    <property type="entry name" value="CoxE_vWa"/>
    <property type="match status" value="1"/>
</dbReference>
<keyword evidence="3" id="KW-1185">Reference proteome</keyword>
<sequence>MSAAPPDEPTAHDRNVGDPSGKLVDNITHFARVLRDAGMPVGPARVVEAVRAVETAGIERRDDFYWTLHAVLVSKREHHILFDAAFHQFWRPRGLLEKMIELLSPVAPPRAPEPAKKAGALRVSKALQSGREERSEPETPELEIDARQTSSGREILQKKDFAQMTAEEIAQAKAALRDLVLPLDTVKTRRFTPAAHGRRIDIRRTIRQSLRGGGQSMTLAFRKRREVAPPIVALFDISGSMSPYSRLLLHFLHALGERRRVTTFLFGTRLTNVTRQLRMKDPDEALAACADSVEDWSGGTRIAAALHDFNRKWSRRVMHGGPIVLLVTDGLERESDDDLAHEMDRLSRSCRRLIWLNPLLRYDQFQAKARGIRAMLPHVDEFRSIHSLDTIADLVTALGRDRGTAETDPRRWMDAA</sequence>
<dbReference type="Gene3D" id="3.40.50.410">
    <property type="entry name" value="von Willebrand factor, type A domain"/>
    <property type="match status" value="1"/>
</dbReference>
<dbReference type="PANTHER" id="PTHR39338:SF6">
    <property type="entry name" value="BLL5662 PROTEIN"/>
    <property type="match status" value="1"/>
</dbReference>
<dbReference type="EMBL" id="JAUSUL010000002">
    <property type="protein sequence ID" value="MDQ0315714.1"/>
    <property type="molecule type" value="Genomic_DNA"/>
</dbReference>
<dbReference type="InterPro" id="IPR008912">
    <property type="entry name" value="Uncharacterised_CoxE"/>
</dbReference>
<evidence type="ECO:0000313" key="3">
    <source>
        <dbReference type="Proteomes" id="UP001229244"/>
    </source>
</evidence>
<protein>
    <submittedName>
        <fullName evidence="2">Uncharacterized protein with von Willebrand factor type A (VWA) domain</fullName>
    </submittedName>
</protein>
<feature type="region of interest" description="Disordered" evidence="1">
    <location>
        <begin position="1"/>
        <end position="21"/>
    </location>
</feature>
<accession>A0AAE3VNA6</accession>
<proteinExistence type="predicted"/>